<keyword evidence="6 12" id="KW-0698">rRNA processing</keyword>
<dbReference type="NCBIfam" id="NF008690">
    <property type="entry name" value="PRK11713.1-1"/>
    <property type="match status" value="1"/>
</dbReference>
<dbReference type="InterPro" id="IPR015947">
    <property type="entry name" value="PUA-like_sf"/>
</dbReference>
<keyword evidence="5 12" id="KW-0963">Cytoplasm</keyword>
<gene>
    <name evidence="15" type="ORF">Sps_02899</name>
</gene>
<feature type="domain" description="Ribosomal RNA small subunit methyltransferase E methyltransferase" evidence="13">
    <location>
        <begin position="75"/>
        <end position="236"/>
    </location>
</feature>
<accession>A0A1S6HR69</accession>
<dbReference type="PIRSF" id="PIRSF015601">
    <property type="entry name" value="MTase_slr0722"/>
    <property type="match status" value="1"/>
</dbReference>
<keyword evidence="8 12" id="KW-0808">Transferase</keyword>
<dbReference type="CDD" id="cd18084">
    <property type="entry name" value="RsmE-like"/>
    <property type="match status" value="1"/>
</dbReference>
<evidence type="ECO:0000256" key="2">
    <source>
        <dbReference type="ARBA" id="ARBA00005528"/>
    </source>
</evidence>
<evidence type="ECO:0000256" key="12">
    <source>
        <dbReference type="PIRNR" id="PIRNR015601"/>
    </source>
</evidence>
<evidence type="ECO:0000256" key="10">
    <source>
        <dbReference type="ARBA" id="ARBA00025699"/>
    </source>
</evidence>
<keyword evidence="16" id="KW-1185">Reference proteome</keyword>
<dbReference type="RefSeq" id="WP_077753146.1">
    <property type="nucleotide sequence ID" value="NZ_CP014782.1"/>
</dbReference>
<dbReference type="PANTHER" id="PTHR30027:SF3">
    <property type="entry name" value="16S RRNA (URACIL(1498)-N(3))-METHYLTRANSFERASE"/>
    <property type="match status" value="1"/>
</dbReference>
<evidence type="ECO:0000256" key="7">
    <source>
        <dbReference type="ARBA" id="ARBA00022603"/>
    </source>
</evidence>
<evidence type="ECO:0000256" key="11">
    <source>
        <dbReference type="ARBA" id="ARBA00047944"/>
    </source>
</evidence>
<dbReference type="Proteomes" id="UP000189545">
    <property type="component" value="Chromosome"/>
</dbReference>
<comment type="subcellular location">
    <subcellularLocation>
        <location evidence="1 12">Cytoplasm</location>
    </subcellularLocation>
</comment>
<dbReference type="SUPFAM" id="SSF88697">
    <property type="entry name" value="PUA domain-like"/>
    <property type="match status" value="1"/>
</dbReference>
<organism evidence="15 16">
    <name type="scientific">Shewanella psychrophila</name>
    <dbReference type="NCBI Taxonomy" id="225848"/>
    <lineage>
        <taxon>Bacteria</taxon>
        <taxon>Pseudomonadati</taxon>
        <taxon>Pseudomonadota</taxon>
        <taxon>Gammaproteobacteria</taxon>
        <taxon>Alteromonadales</taxon>
        <taxon>Shewanellaceae</taxon>
        <taxon>Shewanella</taxon>
    </lineage>
</organism>
<feature type="domain" description="Ribosomal RNA small subunit methyltransferase E PUA-like" evidence="14">
    <location>
        <begin position="20"/>
        <end position="67"/>
    </location>
</feature>
<dbReference type="FunFam" id="3.40.1280.10:FF:000007">
    <property type="entry name" value="Ribosomal RNA small subunit methyltransferase E"/>
    <property type="match status" value="1"/>
</dbReference>
<evidence type="ECO:0000256" key="9">
    <source>
        <dbReference type="ARBA" id="ARBA00022691"/>
    </source>
</evidence>
<comment type="catalytic activity">
    <reaction evidence="11 12">
        <text>uridine(1498) in 16S rRNA + S-adenosyl-L-methionine = N(3)-methyluridine(1498) in 16S rRNA + S-adenosyl-L-homocysteine + H(+)</text>
        <dbReference type="Rhea" id="RHEA:42920"/>
        <dbReference type="Rhea" id="RHEA-COMP:10283"/>
        <dbReference type="Rhea" id="RHEA-COMP:10284"/>
        <dbReference type="ChEBI" id="CHEBI:15378"/>
        <dbReference type="ChEBI" id="CHEBI:57856"/>
        <dbReference type="ChEBI" id="CHEBI:59789"/>
        <dbReference type="ChEBI" id="CHEBI:65315"/>
        <dbReference type="ChEBI" id="CHEBI:74502"/>
        <dbReference type="EC" id="2.1.1.193"/>
    </reaction>
</comment>
<dbReference type="InterPro" id="IPR029028">
    <property type="entry name" value="Alpha/beta_knot_MTases"/>
</dbReference>
<dbReference type="STRING" id="225848.Sps_02899"/>
<reference evidence="15 16" key="1">
    <citation type="submission" date="2016-03" db="EMBL/GenBank/DDBJ databases">
        <title>Complete genome sequence of Shewanella psychrophila WP2, a deep sea bacterium isolated from west Pacific sediment.</title>
        <authorList>
            <person name="Xu G."/>
            <person name="Jian H."/>
        </authorList>
    </citation>
    <scope>NUCLEOTIDE SEQUENCE [LARGE SCALE GENOMIC DNA]</scope>
    <source>
        <strain evidence="15 16">WP2</strain>
    </source>
</reference>
<evidence type="ECO:0000259" key="14">
    <source>
        <dbReference type="Pfam" id="PF20260"/>
    </source>
</evidence>
<dbReference type="GO" id="GO:0070042">
    <property type="term" value="F:rRNA (uridine-N3-)-methyltransferase activity"/>
    <property type="evidence" value="ECO:0007669"/>
    <property type="project" value="TreeGrafter"/>
</dbReference>
<proteinExistence type="inferred from homology"/>
<evidence type="ECO:0000256" key="3">
    <source>
        <dbReference type="ARBA" id="ARBA00012328"/>
    </source>
</evidence>
<comment type="function">
    <text evidence="10 12">Specifically methylates the N3 position of the uracil ring of uridine 1498 (m3U1498) in 16S rRNA. Acts on the fully assembled 30S ribosomal subunit.</text>
</comment>
<sequence length="242" mass="26422">MRTPRIYQDSPLAIGDSLALNDEAASHIGRVLRMTQGEQISLFNGSDHDYLAEIISASKKNVSVKVLSSSTNASESPLHIHLGQVISRGDRMDFTIQKSVELGVNTITPLFSERCGVKLSGERLEKKIQQWQKIVIGACEQSGRSQVPKIRPAMSLEAWCSEQTDSLKLNLHPRAAHGIGGLSLEVTKVRLLIGPEGGLSEVEILKTEQDEFTDILLGPRVLRTETAALTAISALQLKFGDL</sequence>
<dbReference type="NCBIfam" id="TIGR00046">
    <property type="entry name" value="RsmE family RNA methyltransferase"/>
    <property type="match status" value="1"/>
</dbReference>
<dbReference type="PANTHER" id="PTHR30027">
    <property type="entry name" value="RIBOSOMAL RNA SMALL SUBUNIT METHYLTRANSFERASE E"/>
    <property type="match status" value="1"/>
</dbReference>
<dbReference type="NCBIfam" id="NF008692">
    <property type="entry name" value="PRK11713.1-5"/>
    <property type="match status" value="1"/>
</dbReference>
<evidence type="ECO:0000313" key="16">
    <source>
        <dbReference type="Proteomes" id="UP000189545"/>
    </source>
</evidence>
<dbReference type="EMBL" id="CP014782">
    <property type="protein sequence ID" value="AQS38047.1"/>
    <property type="molecule type" value="Genomic_DNA"/>
</dbReference>
<dbReference type="GO" id="GO:0005737">
    <property type="term" value="C:cytoplasm"/>
    <property type="evidence" value="ECO:0007669"/>
    <property type="project" value="UniProtKB-SubCell"/>
</dbReference>
<evidence type="ECO:0000256" key="6">
    <source>
        <dbReference type="ARBA" id="ARBA00022552"/>
    </source>
</evidence>
<protein>
    <recommendedName>
        <fullName evidence="4 12">Ribosomal RNA small subunit methyltransferase E</fullName>
        <ecNumber evidence="3 12">2.1.1.193</ecNumber>
    </recommendedName>
</protein>
<dbReference type="SUPFAM" id="SSF75217">
    <property type="entry name" value="alpha/beta knot"/>
    <property type="match status" value="1"/>
</dbReference>
<dbReference type="Pfam" id="PF04452">
    <property type="entry name" value="Methyltrans_RNA"/>
    <property type="match status" value="1"/>
</dbReference>
<dbReference type="Pfam" id="PF20260">
    <property type="entry name" value="PUA_4"/>
    <property type="match status" value="1"/>
</dbReference>
<dbReference type="Gene3D" id="3.40.1280.10">
    <property type="match status" value="1"/>
</dbReference>
<name>A0A1S6HR69_9GAMM</name>
<evidence type="ECO:0000256" key="4">
    <source>
        <dbReference type="ARBA" id="ARBA00013673"/>
    </source>
</evidence>
<evidence type="ECO:0000256" key="1">
    <source>
        <dbReference type="ARBA" id="ARBA00004496"/>
    </source>
</evidence>
<dbReference type="KEGG" id="spsw:Sps_02899"/>
<evidence type="ECO:0000313" key="15">
    <source>
        <dbReference type="EMBL" id="AQS38047.1"/>
    </source>
</evidence>
<dbReference type="InterPro" id="IPR046886">
    <property type="entry name" value="RsmE_MTase_dom"/>
</dbReference>
<dbReference type="AlphaFoldDB" id="A0A1S6HR69"/>
<comment type="similarity">
    <text evidence="2 12">Belongs to the RNA methyltransferase RsmE family.</text>
</comment>
<dbReference type="Gene3D" id="2.40.240.20">
    <property type="entry name" value="Hypothetical PUA domain-like, domain 1"/>
    <property type="match status" value="1"/>
</dbReference>
<dbReference type="InterPro" id="IPR046887">
    <property type="entry name" value="RsmE_PUA-like"/>
</dbReference>
<dbReference type="InterPro" id="IPR006700">
    <property type="entry name" value="RsmE"/>
</dbReference>
<evidence type="ECO:0000259" key="13">
    <source>
        <dbReference type="Pfam" id="PF04452"/>
    </source>
</evidence>
<dbReference type="GO" id="GO:0070475">
    <property type="term" value="P:rRNA base methylation"/>
    <property type="evidence" value="ECO:0007669"/>
    <property type="project" value="TreeGrafter"/>
</dbReference>
<keyword evidence="7 12" id="KW-0489">Methyltransferase</keyword>
<evidence type="ECO:0000256" key="5">
    <source>
        <dbReference type="ARBA" id="ARBA00022490"/>
    </source>
</evidence>
<evidence type="ECO:0000256" key="8">
    <source>
        <dbReference type="ARBA" id="ARBA00022679"/>
    </source>
</evidence>
<keyword evidence="9 12" id="KW-0949">S-adenosyl-L-methionine</keyword>
<dbReference type="OrthoDB" id="9815641at2"/>
<dbReference type="EC" id="2.1.1.193" evidence="3 12"/>
<dbReference type="InterPro" id="IPR029026">
    <property type="entry name" value="tRNA_m1G_MTases_N"/>
</dbReference>